<evidence type="ECO:0000256" key="8">
    <source>
        <dbReference type="ARBA" id="ARBA00022967"/>
    </source>
</evidence>
<dbReference type="Pfam" id="PF00005">
    <property type="entry name" value="ABC_tran"/>
    <property type="match status" value="1"/>
</dbReference>
<dbReference type="PANTHER" id="PTHR43394:SF21">
    <property type="entry name" value="ATP BINDING CASSETTE SUBFAMILY B MEMBER 9"/>
    <property type="match status" value="1"/>
</dbReference>
<evidence type="ECO:0000256" key="3">
    <source>
        <dbReference type="ARBA" id="ARBA00022448"/>
    </source>
</evidence>
<dbReference type="Gene3D" id="3.40.50.300">
    <property type="entry name" value="P-loop containing nucleotide triphosphate hydrolases"/>
    <property type="match status" value="1"/>
</dbReference>
<dbReference type="PROSITE" id="PS00211">
    <property type="entry name" value="ABC_TRANSPORTER_1"/>
    <property type="match status" value="1"/>
</dbReference>
<evidence type="ECO:0000256" key="1">
    <source>
        <dbReference type="ARBA" id="ARBA00004127"/>
    </source>
</evidence>
<keyword evidence="9 12" id="KW-1133">Transmembrane helix</keyword>
<dbReference type="Proteomes" id="UP000186698">
    <property type="component" value="Chromosome 1L"/>
</dbReference>
<evidence type="ECO:0000259" key="13">
    <source>
        <dbReference type="PROSITE" id="PS50893"/>
    </source>
</evidence>
<organism evidence="15 16">
    <name type="scientific">Xenopus laevis</name>
    <name type="common">African clawed frog</name>
    <dbReference type="NCBI Taxonomy" id="8355"/>
    <lineage>
        <taxon>Eukaryota</taxon>
        <taxon>Metazoa</taxon>
        <taxon>Chordata</taxon>
        <taxon>Craniata</taxon>
        <taxon>Vertebrata</taxon>
        <taxon>Euteleostomi</taxon>
        <taxon>Amphibia</taxon>
        <taxon>Batrachia</taxon>
        <taxon>Anura</taxon>
        <taxon>Pipoidea</taxon>
        <taxon>Pipidae</taxon>
        <taxon>Xenopodinae</taxon>
        <taxon>Xenopus</taxon>
        <taxon>Xenopus</taxon>
    </lineage>
</organism>
<dbReference type="AlphaFoldDB" id="A0A8J0VAG9"/>
<evidence type="ECO:0000313" key="17">
    <source>
        <dbReference type="Xenbase" id="XB-GENE-6486225"/>
    </source>
</evidence>
<dbReference type="GO" id="GO:0016887">
    <property type="term" value="F:ATP hydrolysis activity"/>
    <property type="evidence" value="ECO:0007669"/>
    <property type="project" value="InterPro"/>
</dbReference>
<comment type="subcellular location">
    <subcellularLocation>
        <location evidence="1">Endomembrane system</location>
        <topology evidence="1">Multi-pass membrane protein</topology>
    </subcellularLocation>
</comment>
<dbReference type="InterPro" id="IPR027417">
    <property type="entry name" value="P-loop_NTPase"/>
</dbReference>
<dbReference type="GO" id="GO:0005524">
    <property type="term" value="F:ATP binding"/>
    <property type="evidence" value="ECO:0007669"/>
    <property type="project" value="UniProtKB-KW"/>
</dbReference>
<dbReference type="Xenbase" id="XB-GENE-6486225">
    <property type="gene designation" value="abcb9.L"/>
</dbReference>
<dbReference type="InterPro" id="IPR003439">
    <property type="entry name" value="ABC_transporter-like_ATP-bd"/>
</dbReference>
<reference evidence="16" key="1">
    <citation type="submission" date="2025-08" db="UniProtKB">
        <authorList>
            <consortium name="RefSeq"/>
        </authorList>
    </citation>
    <scope>IDENTIFICATION</scope>
    <source>
        <strain evidence="16">J_2021</strain>
        <tissue evidence="16">Erythrocytes</tissue>
    </source>
</reference>
<dbReference type="GeneID" id="108716685"/>
<feature type="region of interest" description="Disordered" evidence="11">
    <location>
        <begin position="151"/>
        <end position="171"/>
    </location>
</feature>
<feature type="domain" description="ABC transporter" evidence="13">
    <location>
        <begin position="426"/>
        <end position="662"/>
    </location>
</feature>
<keyword evidence="3" id="KW-0813">Transport</keyword>
<feature type="transmembrane region" description="Helical" evidence="12">
    <location>
        <begin position="333"/>
        <end position="354"/>
    </location>
</feature>
<keyword evidence="8" id="KW-1278">Translocase</keyword>
<dbReference type="AGR" id="Xenbase:XB-GENE-6486225"/>
<feature type="transmembrane region" description="Helical" evidence="12">
    <location>
        <begin position="189"/>
        <end position="208"/>
    </location>
</feature>
<dbReference type="RefSeq" id="XP_018118546.1">
    <property type="nucleotide sequence ID" value="XM_018263057.2"/>
</dbReference>
<feature type="domain" description="ABC transmembrane type-1" evidence="14">
    <location>
        <begin position="205"/>
        <end position="393"/>
    </location>
</feature>
<evidence type="ECO:0000256" key="2">
    <source>
        <dbReference type="ARBA" id="ARBA00006493"/>
    </source>
</evidence>
<keyword evidence="7" id="KW-0653">Protein transport</keyword>
<dbReference type="SUPFAM" id="SSF90123">
    <property type="entry name" value="ABC transporter transmembrane region"/>
    <property type="match status" value="1"/>
</dbReference>
<evidence type="ECO:0000313" key="16">
    <source>
        <dbReference type="RefSeq" id="XP_018118546.1"/>
    </source>
</evidence>
<dbReference type="GO" id="GO:0016020">
    <property type="term" value="C:membrane"/>
    <property type="evidence" value="ECO:0007669"/>
    <property type="project" value="InterPro"/>
</dbReference>
<feature type="transmembrane region" description="Helical" evidence="12">
    <location>
        <begin position="50"/>
        <end position="69"/>
    </location>
</feature>
<dbReference type="InterPro" id="IPR036640">
    <property type="entry name" value="ABC1_TM_sf"/>
</dbReference>
<evidence type="ECO:0000256" key="7">
    <source>
        <dbReference type="ARBA" id="ARBA00022856"/>
    </source>
</evidence>
<dbReference type="PROSITE" id="PS51257">
    <property type="entry name" value="PROKAR_LIPOPROTEIN"/>
    <property type="match status" value="1"/>
</dbReference>
<dbReference type="Pfam" id="PF00664">
    <property type="entry name" value="ABC_membrane"/>
    <property type="match status" value="1"/>
</dbReference>
<dbReference type="FunFam" id="1.20.1560.10:FF:000210">
    <property type="entry name" value="ATP-binding cassette, sub-family B (MDR/TAP), member 9"/>
    <property type="match status" value="1"/>
</dbReference>
<dbReference type="PROSITE" id="PS50929">
    <property type="entry name" value="ABC_TM1F"/>
    <property type="match status" value="1"/>
</dbReference>
<name>A0A8J0VAG9_XENLA</name>
<evidence type="ECO:0000256" key="10">
    <source>
        <dbReference type="ARBA" id="ARBA00023136"/>
    </source>
</evidence>
<proteinExistence type="inferred from homology"/>
<dbReference type="GO" id="GO:0012505">
    <property type="term" value="C:endomembrane system"/>
    <property type="evidence" value="ECO:0007669"/>
    <property type="project" value="UniProtKB-SubCell"/>
</dbReference>
<dbReference type="GO" id="GO:0015421">
    <property type="term" value="F:ABC-type oligopeptide transporter activity"/>
    <property type="evidence" value="ECO:0007669"/>
    <property type="project" value="TreeGrafter"/>
</dbReference>
<comment type="similarity">
    <text evidence="2">Belongs to the ABC transporter superfamily. ABCB family. MHC peptide exporter (TC 3.A.1.209) subfamily.</text>
</comment>
<feature type="transmembrane region" description="Helical" evidence="12">
    <location>
        <begin position="239"/>
        <end position="264"/>
    </location>
</feature>
<evidence type="ECO:0000313" key="15">
    <source>
        <dbReference type="Proteomes" id="UP000186698"/>
    </source>
</evidence>
<evidence type="ECO:0000256" key="11">
    <source>
        <dbReference type="SAM" id="MobiDB-lite"/>
    </source>
</evidence>
<evidence type="ECO:0000256" key="6">
    <source>
        <dbReference type="ARBA" id="ARBA00022840"/>
    </source>
</evidence>
<evidence type="ECO:0000259" key="14">
    <source>
        <dbReference type="PROSITE" id="PS50929"/>
    </source>
</evidence>
<evidence type="ECO:0000256" key="12">
    <source>
        <dbReference type="SAM" id="Phobius"/>
    </source>
</evidence>
<dbReference type="PANTHER" id="PTHR43394">
    <property type="entry name" value="ATP-DEPENDENT PERMEASE MDL1, MITOCHONDRIAL"/>
    <property type="match status" value="1"/>
</dbReference>
<dbReference type="CTD" id="108716685"/>
<evidence type="ECO:0000256" key="4">
    <source>
        <dbReference type="ARBA" id="ARBA00022692"/>
    </source>
</evidence>
<dbReference type="InterPro" id="IPR011527">
    <property type="entry name" value="ABC1_TM_dom"/>
</dbReference>
<evidence type="ECO:0000256" key="5">
    <source>
        <dbReference type="ARBA" id="ARBA00022741"/>
    </source>
</evidence>
<protein>
    <submittedName>
        <fullName evidence="16">ATP-binding cassette sub-family B member 9 isoform X2</fullName>
    </submittedName>
</protein>
<dbReference type="SMART" id="SM00382">
    <property type="entry name" value="AAA"/>
    <property type="match status" value="1"/>
</dbReference>
<dbReference type="InterPro" id="IPR017871">
    <property type="entry name" value="ABC_transporter-like_CS"/>
</dbReference>
<sequence length="695" mass="77086">MTIFKVTLCTLTFTACDFLLSSILYIRSCKKPRIIQDVVGFDMFHSVLDVWGTSILRVCICSGAVIGVLSNRQQGPKRLKVSIIAITLLCYLIAVYTLIKLLLYSEYEKPVKDPWFWGLLAWTWIASAGTHCSWIQMSKIPSKWAKCRLHSHSNGDQDQKHNDDQKQKAKTKVSRANIGKLLSYSKQDAVYLILAFVFLLLCTLGDIISRLTSDTTIVSDVVSENLNIFLRSLVKAAGVIAFMFSLSWQLSLLTFMGFPLIILVSRVYGTYYKKLAKEVQTALAQANSTAEETISSIKTVRSFANEDTEASVYKEKLLRVYALHKKEAIAYTYYVWSTGFTQLILQISILYYGGHLVISEQMTSGNLISFVIYEFLLGGCMESVGSVYGGLMKGVGAAEKVFEFIDRKPKMENNGTLAPEQLEGKVEFKNVTFSYPTRPSSLVLQNLSFTLYPGKVTALVGPSGSGKSSCVNILENFYPVQNGEVLLDGQPIDMYNHKYLHGKISLVSQEPVLFARSIENNISYGLNSVPLEAAVSAAKTANAHSFITELHEGYKTETGEKGAQLSGGQKQRVAIARSLIRNPQVLILDEATSALDAESEHAIQQAMNSNLQNRTVLIVAHRLSTVEKAHNIIVLDKGRVVQQGNHSELMEQGGLYSHLVQRQVSGFEPATEEKDHTRPPSTAEPHSLSAVDLRL</sequence>
<dbReference type="PIRSF" id="PIRSF002773">
    <property type="entry name" value="ABC_prm/ATPase_B"/>
    <property type="match status" value="1"/>
</dbReference>
<feature type="transmembrane region" description="Helical" evidence="12">
    <location>
        <begin position="115"/>
        <end position="135"/>
    </location>
</feature>
<keyword evidence="7" id="KW-0571">Peptide transport</keyword>
<dbReference type="OrthoDB" id="6500128at2759"/>
<dbReference type="CDD" id="cd03248">
    <property type="entry name" value="ABCC_TAP"/>
    <property type="match status" value="1"/>
</dbReference>
<dbReference type="FunFam" id="3.40.50.300:FF:000140">
    <property type="entry name" value="Lipid A export ATP-binding/permease protein MsbA"/>
    <property type="match status" value="1"/>
</dbReference>
<dbReference type="InterPro" id="IPR039421">
    <property type="entry name" value="Type_1_exporter"/>
</dbReference>
<feature type="region of interest" description="Disordered" evidence="11">
    <location>
        <begin position="668"/>
        <end position="695"/>
    </location>
</feature>
<gene>
    <name evidence="16 17" type="primary">abcb9.L</name>
</gene>
<keyword evidence="6 16" id="KW-0067">ATP-binding</keyword>
<dbReference type="Gene3D" id="1.20.1560.10">
    <property type="entry name" value="ABC transporter type 1, transmembrane domain"/>
    <property type="match status" value="1"/>
</dbReference>
<dbReference type="InterPro" id="IPR003593">
    <property type="entry name" value="AAA+_ATPase"/>
</dbReference>
<feature type="transmembrane region" description="Helical" evidence="12">
    <location>
        <begin position="81"/>
        <end position="103"/>
    </location>
</feature>
<keyword evidence="15" id="KW-1185">Reference proteome</keyword>
<keyword evidence="4 12" id="KW-0812">Transmembrane</keyword>
<keyword evidence="5" id="KW-0547">Nucleotide-binding</keyword>
<keyword evidence="10 12" id="KW-0472">Membrane</keyword>
<feature type="compositionally biased region" description="Basic and acidic residues" evidence="11">
    <location>
        <begin position="153"/>
        <end position="167"/>
    </location>
</feature>
<accession>A0A8J0VAG9</accession>
<evidence type="ECO:0000256" key="9">
    <source>
        <dbReference type="ARBA" id="ARBA00022989"/>
    </source>
</evidence>
<dbReference type="SUPFAM" id="SSF52540">
    <property type="entry name" value="P-loop containing nucleoside triphosphate hydrolases"/>
    <property type="match status" value="1"/>
</dbReference>
<dbReference type="PROSITE" id="PS50893">
    <property type="entry name" value="ABC_TRANSPORTER_2"/>
    <property type="match status" value="1"/>
</dbReference>